<organism evidence="1 2">
    <name type="scientific">Eumeta variegata</name>
    <name type="common">Bagworm moth</name>
    <name type="synonym">Eumeta japonica</name>
    <dbReference type="NCBI Taxonomy" id="151549"/>
    <lineage>
        <taxon>Eukaryota</taxon>
        <taxon>Metazoa</taxon>
        <taxon>Ecdysozoa</taxon>
        <taxon>Arthropoda</taxon>
        <taxon>Hexapoda</taxon>
        <taxon>Insecta</taxon>
        <taxon>Pterygota</taxon>
        <taxon>Neoptera</taxon>
        <taxon>Endopterygota</taxon>
        <taxon>Lepidoptera</taxon>
        <taxon>Glossata</taxon>
        <taxon>Ditrysia</taxon>
        <taxon>Tineoidea</taxon>
        <taxon>Psychidae</taxon>
        <taxon>Oiketicinae</taxon>
        <taxon>Eumeta</taxon>
    </lineage>
</organism>
<evidence type="ECO:0008006" key="3">
    <source>
        <dbReference type="Google" id="ProtNLM"/>
    </source>
</evidence>
<protein>
    <recommendedName>
        <fullName evidence="3">115 kDa protein in type-1 retrotransposable element R1DM</fullName>
    </recommendedName>
</protein>
<gene>
    <name evidence="1" type="ORF">EVAR_2698_1</name>
</gene>
<sequence length="296" mass="33506">MARVHLGRPRPLTSAVAGLTECRPLLLFGGRLELVSLNTTRPKHPRRFSLPLALHALIDIWGTLFSTGSSNISRTCLTLRTCLRSGLKASRTLTPRQWTISLWSVLTEWQDGEKIGSALRLTLRLGTFCTVFQAEMVTLQRAIRRVKNGKDGLVNIFSDSRSSLERTYRRARQAGRPHEENGSGPRSVSAIAHENVVRAASLEEWQQLYAEASAGEITKCFFPRVEQAYSIIRKIEMTSQVAQTLTGYGGFVNYLYRFKLRDSPHCACDPTEIQDVLHVLENCDIFHREHVRWKRG</sequence>
<accession>A0A4C1SMU5</accession>
<evidence type="ECO:0000313" key="2">
    <source>
        <dbReference type="Proteomes" id="UP000299102"/>
    </source>
</evidence>
<dbReference type="EMBL" id="BGZK01000009">
    <property type="protein sequence ID" value="GBP03294.1"/>
    <property type="molecule type" value="Genomic_DNA"/>
</dbReference>
<dbReference type="OrthoDB" id="6624020at2759"/>
<proteinExistence type="predicted"/>
<keyword evidence="2" id="KW-1185">Reference proteome</keyword>
<reference evidence="1 2" key="1">
    <citation type="journal article" date="2019" name="Commun. Biol.">
        <title>The bagworm genome reveals a unique fibroin gene that provides high tensile strength.</title>
        <authorList>
            <person name="Kono N."/>
            <person name="Nakamura H."/>
            <person name="Ohtoshi R."/>
            <person name="Tomita M."/>
            <person name="Numata K."/>
            <person name="Arakawa K."/>
        </authorList>
    </citation>
    <scope>NUCLEOTIDE SEQUENCE [LARGE SCALE GENOMIC DNA]</scope>
</reference>
<dbReference type="Proteomes" id="UP000299102">
    <property type="component" value="Unassembled WGS sequence"/>
</dbReference>
<dbReference type="AlphaFoldDB" id="A0A4C1SMU5"/>
<name>A0A4C1SMU5_EUMVA</name>
<comment type="caution">
    <text evidence="1">The sequence shown here is derived from an EMBL/GenBank/DDBJ whole genome shotgun (WGS) entry which is preliminary data.</text>
</comment>
<evidence type="ECO:0000313" key="1">
    <source>
        <dbReference type="EMBL" id="GBP03294.1"/>
    </source>
</evidence>